<dbReference type="EMBL" id="FN596251">
    <property type="protein sequence ID" value="CBI34555.3"/>
    <property type="molecule type" value="Genomic_DNA"/>
</dbReference>
<dbReference type="Proteomes" id="UP000009183">
    <property type="component" value="Chromosome 2"/>
</dbReference>
<reference evidence="2" key="1">
    <citation type="journal article" date="2007" name="Nature">
        <title>The grapevine genome sequence suggests ancestral hexaploidization in major angiosperm phyla.</title>
        <authorList>
            <consortium name="The French-Italian Public Consortium for Grapevine Genome Characterization."/>
            <person name="Jaillon O."/>
            <person name="Aury J.-M."/>
            <person name="Noel B."/>
            <person name="Policriti A."/>
            <person name="Clepet C."/>
            <person name="Casagrande A."/>
            <person name="Choisne N."/>
            <person name="Aubourg S."/>
            <person name="Vitulo N."/>
            <person name="Jubin C."/>
            <person name="Vezzi A."/>
            <person name="Legeai F."/>
            <person name="Hugueney P."/>
            <person name="Dasilva C."/>
            <person name="Horner D."/>
            <person name="Mica E."/>
            <person name="Jublot D."/>
            <person name="Poulain J."/>
            <person name="Bruyere C."/>
            <person name="Billault A."/>
            <person name="Segurens B."/>
            <person name="Gouyvenoux M."/>
            <person name="Ugarte E."/>
            <person name="Cattonaro F."/>
            <person name="Anthouard V."/>
            <person name="Vico V."/>
            <person name="Del Fabbro C."/>
            <person name="Alaux M."/>
            <person name="Di Gaspero G."/>
            <person name="Dumas V."/>
            <person name="Felice N."/>
            <person name="Paillard S."/>
            <person name="Juman I."/>
            <person name="Moroldo M."/>
            <person name="Scalabrin S."/>
            <person name="Canaguier A."/>
            <person name="Le Clainche I."/>
            <person name="Malacrida G."/>
            <person name="Durand E."/>
            <person name="Pesole G."/>
            <person name="Laucou V."/>
            <person name="Chatelet P."/>
            <person name="Merdinoglu D."/>
            <person name="Delledonne M."/>
            <person name="Pezzotti M."/>
            <person name="Lecharny A."/>
            <person name="Scarpelli C."/>
            <person name="Artiguenave F."/>
            <person name="Pe M.E."/>
            <person name="Valle G."/>
            <person name="Morgante M."/>
            <person name="Caboche M."/>
            <person name="Adam-Blondon A.-F."/>
            <person name="Weissenbach J."/>
            <person name="Quetier F."/>
            <person name="Wincker P."/>
        </authorList>
    </citation>
    <scope>NUCLEOTIDE SEQUENCE [LARGE SCALE GENOMIC DNA]</scope>
    <source>
        <strain evidence="2">cv. Pinot noir / PN40024</strain>
    </source>
</reference>
<accession>D7TVN0</accession>
<sequence length="76" mass="8510">MHTSATSHNALSRNGISAQLMNTGYSSCVSKCKRKIKQNTLSAIVDNRNGSNIRPPPNPNLWFMNYRCFVSYDCVV</sequence>
<proteinExistence type="predicted"/>
<dbReference type="PaxDb" id="29760-VIT_02s0025g02230.t01"/>
<organism evidence="1 2">
    <name type="scientific">Vitis vinifera</name>
    <name type="common">Grape</name>
    <dbReference type="NCBI Taxonomy" id="29760"/>
    <lineage>
        <taxon>Eukaryota</taxon>
        <taxon>Viridiplantae</taxon>
        <taxon>Streptophyta</taxon>
        <taxon>Embryophyta</taxon>
        <taxon>Tracheophyta</taxon>
        <taxon>Spermatophyta</taxon>
        <taxon>Magnoliopsida</taxon>
        <taxon>eudicotyledons</taxon>
        <taxon>Gunneridae</taxon>
        <taxon>Pentapetalae</taxon>
        <taxon>rosids</taxon>
        <taxon>Vitales</taxon>
        <taxon>Vitaceae</taxon>
        <taxon>Viteae</taxon>
        <taxon>Vitis</taxon>
    </lineage>
</organism>
<keyword evidence="2" id="KW-1185">Reference proteome</keyword>
<evidence type="ECO:0000313" key="2">
    <source>
        <dbReference type="Proteomes" id="UP000009183"/>
    </source>
</evidence>
<dbReference type="HOGENOM" id="CLU_2659577_0_0_1"/>
<dbReference type="InParanoid" id="D7TVN0"/>
<evidence type="ECO:0000313" key="1">
    <source>
        <dbReference type="EMBL" id="CBI34555.3"/>
    </source>
</evidence>
<name>D7TVN0_VITVI</name>
<protein>
    <submittedName>
        <fullName evidence="1">Uncharacterized protein</fullName>
    </submittedName>
</protein>
<dbReference type="AlphaFoldDB" id="D7TVN0"/>
<gene>
    <name evidence="1" type="ordered locus">VIT_02s0025g02230</name>
</gene>